<name>A0ACB8T1J6_9AGAM</name>
<evidence type="ECO:0000313" key="2">
    <source>
        <dbReference type="Proteomes" id="UP000814140"/>
    </source>
</evidence>
<organism evidence="1 2">
    <name type="scientific">Artomyces pyxidatus</name>
    <dbReference type="NCBI Taxonomy" id="48021"/>
    <lineage>
        <taxon>Eukaryota</taxon>
        <taxon>Fungi</taxon>
        <taxon>Dikarya</taxon>
        <taxon>Basidiomycota</taxon>
        <taxon>Agaricomycotina</taxon>
        <taxon>Agaricomycetes</taxon>
        <taxon>Russulales</taxon>
        <taxon>Auriscalpiaceae</taxon>
        <taxon>Artomyces</taxon>
    </lineage>
</organism>
<comment type="caution">
    <text evidence="1">The sequence shown here is derived from an EMBL/GenBank/DDBJ whole genome shotgun (WGS) entry which is preliminary data.</text>
</comment>
<reference evidence="1" key="1">
    <citation type="submission" date="2021-03" db="EMBL/GenBank/DDBJ databases">
        <authorList>
            <consortium name="DOE Joint Genome Institute"/>
            <person name="Ahrendt S."/>
            <person name="Looney B.P."/>
            <person name="Miyauchi S."/>
            <person name="Morin E."/>
            <person name="Drula E."/>
            <person name="Courty P.E."/>
            <person name="Chicoki N."/>
            <person name="Fauchery L."/>
            <person name="Kohler A."/>
            <person name="Kuo A."/>
            <person name="Labutti K."/>
            <person name="Pangilinan J."/>
            <person name="Lipzen A."/>
            <person name="Riley R."/>
            <person name="Andreopoulos W."/>
            <person name="He G."/>
            <person name="Johnson J."/>
            <person name="Barry K.W."/>
            <person name="Grigoriev I.V."/>
            <person name="Nagy L."/>
            <person name="Hibbett D."/>
            <person name="Henrissat B."/>
            <person name="Matheny P.B."/>
            <person name="Labbe J."/>
            <person name="Martin F."/>
        </authorList>
    </citation>
    <scope>NUCLEOTIDE SEQUENCE</scope>
    <source>
        <strain evidence="1">HHB10654</strain>
    </source>
</reference>
<dbReference type="EMBL" id="MU277207">
    <property type="protein sequence ID" value="KAI0062564.1"/>
    <property type="molecule type" value="Genomic_DNA"/>
</dbReference>
<sequence>MPGTVLPPFPDDVPTVPLLIIDYSLIKEGDAREVDRLWQAATELGFWYLKNHGAEEEADAMFDTGEATLNLPLEEKMKFEPGEHFLSFGYKHAGWMVTDKAGNPDSVEFMSVSKDDILARPAVANRTYPTPVEASMDSSVRPFTIKAIEITGVLFSVLGDRLGLPKGMLASVHRPDERSGSEARFLKVAGSLNCQAPPEKASLGAHTDYGSFSFLHNRLGGLQVFPLGSDGWKYVKPIPGHAICNIGDAMNIFSGGILRSNVHRIVPPPKEQAAYDRWSLVYFTRPGDSVPLEPLSEQSAMIADAVAKAPAGKYNTGTTAKGWFARRVRNVQLTKFTGPQTWQAGKGTEHQEF</sequence>
<protein>
    <submittedName>
        <fullName evidence="1">Clavaminate synthase-like protein</fullName>
    </submittedName>
</protein>
<evidence type="ECO:0000313" key="1">
    <source>
        <dbReference type="EMBL" id="KAI0062564.1"/>
    </source>
</evidence>
<keyword evidence="2" id="KW-1185">Reference proteome</keyword>
<proteinExistence type="predicted"/>
<dbReference type="Proteomes" id="UP000814140">
    <property type="component" value="Unassembled WGS sequence"/>
</dbReference>
<gene>
    <name evidence="1" type="ORF">BV25DRAFT_1825572</name>
</gene>
<reference evidence="1" key="2">
    <citation type="journal article" date="2022" name="New Phytol.">
        <title>Evolutionary transition to the ectomycorrhizal habit in the genomes of a hyperdiverse lineage of mushroom-forming fungi.</title>
        <authorList>
            <person name="Looney B."/>
            <person name="Miyauchi S."/>
            <person name="Morin E."/>
            <person name="Drula E."/>
            <person name="Courty P.E."/>
            <person name="Kohler A."/>
            <person name="Kuo A."/>
            <person name="LaButti K."/>
            <person name="Pangilinan J."/>
            <person name="Lipzen A."/>
            <person name="Riley R."/>
            <person name="Andreopoulos W."/>
            <person name="He G."/>
            <person name="Johnson J."/>
            <person name="Nolan M."/>
            <person name="Tritt A."/>
            <person name="Barry K.W."/>
            <person name="Grigoriev I.V."/>
            <person name="Nagy L.G."/>
            <person name="Hibbett D."/>
            <person name="Henrissat B."/>
            <person name="Matheny P.B."/>
            <person name="Labbe J."/>
            <person name="Martin F.M."/>
        </authorList>
    </citation>
    <scope>NUCLEOTIDE SEQUENCE</scope>
    <source>
        <strain evidence="1">HHB10654</strain>
    </source>
</reference>
<accession>A0ACB8T1J6</accession>